<organism evidence="6 7">
    <name type="scientific">Alkalihalobacillus trypoxylicola</name>
    <dbReference type="NCBI Taxonomy" id="519424"/>
    <lineage>
        <taxon>Bacteria</taxon>
        <taxon>Bacillati</taxon>
        <taxon>Bacillota</taxon>
        <taxon>Bacilli</taxon>
        <taxon>Bacillales</taxon>
        <taxon>Bacillaceae</taxon>
        <taxon>Alkalihalobacillus</taxon>
    </lineage>
</organism>
<evidence type="ECO:0000313" key="6">
    <source>
        <dbReference type="EMBL" id="KYG33025.1"/>
    </source>
</evidence>
<keyword evidence="4" id="KW-0812">Transmembrane</keyword>
<accession>A0A162EJ09</accession>
<name>A0A162EJ09_9BACI</name>
<reference evidence="6" key="1">
    <citation type="submission" date="2016-02" db="EMBL/GenBank/DDBJ databases">
        <title>Genome sequence of Bacillus trypoxylicola KCTC 13244(T).</title>
        <authorList>
            <person name="Jeong H."/>
            <person name="Park S.-H."/>
            <person name="Choi S.-K."/>
        </authorList>
    </citation>
    <scope>NUCLEOTIDE SEQUENCE [LARGE SCALE GENOMIC DNA]</scope>
    <source>
        <strain evidence="6">KCTC 13244</strain>
    </source>
</reference>
<comment type="caution">
    <text evidence="6">The sequence shown here is derived from an EMBL/GenBank/DDBJ whole genome shotgun (WGS) entry which is preliminary data.</text>
</comment>
<protein>
    <recommendedName>
        <fullName evidence="5">HTH araC/xylS-type domain-containing protein</fullName>
    </recommendedName>
</protein>
<dbReference type="PANTHER" id="PTHR43280:SF28">
    <property type="entry name" value="HTH-TYPE TRANSCRIPTIONAL ACTIVATOR RHAS"/>
    <property type="match status" value="1"/>
</dbReference>
<keyword evidence="4" id="KW-1133">Transmembrane helix</keyword>
<dbReference type="AlphaFoldDB" id="A0A162EJ09"/>
<feature type="transmembrane region" description="Helical" evidence="4">
    <location>
        <begin position="24"/>
        <end position="46"/>
    </location>
</feature>
<dbReference type="EMBL" id="LTAO01000010">
    <property type="protein sequence ID" value="KYG33025.1"/>
    <property type="molecule type" value="Genomic_DNA"/>
</dbReference>
<dbReference type="RefSeq" id="WP_045488205.1">
    <property type="nucleotide sequence ID" value="NZ_LTAO01000010.1"/>
</dbReference>
<sequence>MLNFFNKAQKKQERFKSRYFRNNFILILVVTFIPGLISGVGIYWFGVHEVEKSLVNLHEEQIYQRAENINDQLDYLEISLSNWAFEPRFSAALADIDFVTEFQETRDIIGSLLVLQGSHPLIDHVELFVDSNPPVLFQPSYNVIAGEEYDFYRTFLSSHKNIDWNRLYEIPEETDFADSMPLVLTHTLPGNSSNPIGSIIVTLNRNKTAELIKTLTPYNQGATFLINSENRLLVSDNSTGETGFVGHLRERFQEEVNGSQGSFVFQHEDESYSVSYGTMRRINSEWTYVSAAPMSLITSPLVLISQIIIVISSAGLLVALILTWVASKRIYSPLAKLVKVLDTERNWNEGKLEDEFTLIEKQFKELSNESLSLQNRLTTQLPQLKNSFLTQLIQGYLYHYKEEELRERMQQYGWELKDHCFVIIDIQVSGVKDSEKEALKQGESLVAFALTNIAEEASEQHFKQCNVLNLYDLSAVLLVVHPRQEKLRDELQLFSKEIMDVLNRVLEMQVTITISKTEENVKRIPYLFEDVRKGKRYRNFENQNQIIDLQIMESITEISPIHYPFEIEKEILQAIRMGQINETEKLIEMFIEEVTELGVKDINIKPGITQLYSSIQHEIIHAGIHPDEIFDGKNMFEEVALIGEPKQMIRWLTDEVITPFIETLEGRVNIEMKQIVVQVCSIIQAKYMEDISLESCAEDVHTNPYTLSKAFKKVIGVNFIEYLTTLRLDKAKELLLNTDLKINDIAEQVGYRHSYFNRIFKKHIGVPPSQFRKRRNDSTQVK</sequence>
<gene>
    <name evidence="6" type="ORF">AZF04_17860</name>
</gene>
<dbReference type="OrthoDB" id="1975037at2"/>
<keyword evidence="1" id="KW-0805">Transcription regulation</keyword>
<dbReference type="SMART" id="SM00342">
    <property type="entry name" value="HTH_ARAC"/>
    <property type="match status" value="1"/>
</dbReference>
<proteinExistence type="predicted"/>
<evidence type="ECO:0000259" key="5">
    <source>
        <dbReference type="PROSITE" id="PS01124"/>
    </source>
</evidence>
<keyword evidence="2" id="KW-0238">DNA-binding</keyword>
<dbReference type="PANTHER" id="PTHR43280">
    <property type="entry name" value="ARAC-FAMILY TRANSCRIPTIONAL REGULATOR"/>
    <property type="match status" value="1"/>
</dbReference>
<evidence type="ECO:0000256" key="4">
    <source>
        <dbReference type="SAM" id="Phobius"/>
    </source>
</evidence>
<evidence type="ECO:0000256" key="1">
    <source>
        <dbReference type="ARBA" id="ARBA00023015"/>
    </source>
</evidence>
<feature type="transmembrane region" description="Helical" evidence="4">
    <location>
        <begin position="303"/>
        <end position="326"/>
    </location>
</feature>
<dbReference type="PROSITE" id="PS01124">
    <property type="entry name" value="HTH_ARAC_FAMILY_2"/>
    <property type="match status" value="1"/>
</dbReference>
<dbReference type="PROSITE" id="PS00041">
    <property type="entry name" value="HTH_ARAC_FAMILY_1"/>
    <property type="match status" value="1"/>
</dbReference>
<dbReference type="Proteomes" id="UP000075806">
    <property type="component" value="Unassembled WGS sequence"/>
</dbReference>
<keyword evidence="3" id="KW-0804">Transcription</keyword>
<dbReference type="InterPro" id="IPR009057">
    <property type="entry name" value="Homeodomain-like_sf"/>
</dbReference>
<dbReference type="Gene3D" id="3.30.450.20">
    <property type="entry name" value="PAS domain"/>
    <property type="match status" value="1"/>
</dbReference>
<evidence type="ECO:0000313" key="7">
    <source>
        <dbReference type="Proteomes" id="UP000075806"/>
    </source>
</evidence>
<feature type="domain" description="HTH araC/xylS-type" evidence="5">
    <location>
        <begin position="677"/>
        <end position="774"/>
    </location>
</feature>
<keyword evidence="7" id="KW-1185">Reference proteome</keyword>
<dbReference type="InterPro" id="IPR018060">
    <property type="entry name" value="HTH_AraC"/>
</dbReference>
<dbReference type="SUPFAM" id="SSF46689">
    <property type="entry name" value="Homeodomain-like"/>
    <property type="match status" value="2"/>
</dbReference>
<keyword evidence="4" id="KW-0472">Membrane</keyword>
<dbReference type="Gene3D" id="1.10.10.60">
    <property type="entry name" value="Homeodomain-like"/>
    <property type="match status" value="2"/>
</dbReference>
<dbReference type="GO" id="GO:0043565">
    <property type="term" value="F:sequence-specific DNA binding"/>
    <property type="evidence" value="ECO:0007669"/>
    <property type="project" value="InterPro"/>
</dbReference>
<evidence type="ECO:0000256" key="2">
    <source>
        <dbReference type="ARBA" id="ARBA00023125"/>
    </source>
</evidence>
<dbReference type="GO" id="GO:0003700">
    <property type="term" value="F:DNA-binding transcription factor activity"/>
    <property type="evidence" value="ECO:0007669"/>
    <property type="project" value="InterPro"/>
</dbReference>
<dbReference type="Pfam" id="PF12833">
    <property type="entry name" value="HTH_18"/>
    <property type="match status" value="1"/>
</dbReference>
<dbReference type="STRING" id="519424.AZF04_17860"/>
<dbReference type="InterPro" id="IPR018062">
    <property type="entry name" value="HTH_AraC-typ_CS"/>
</dbReference>
<evidence type="ECO:0000256" key="3">
    <source>
        <dbReference type="ARBA" id="ARBA00023163"/>
    </source>
</evidence>